<dbReference type="OrthoDB" id="3402203at2"/>
<dbReference type="AlphaFoldDB" id="A0A4R5CBD0"/>
<proteinExistence type="predicted"/>
<protein>
    <submittedName>
        <fullName evidence="1">Uncharacterized protein</fullName>
    </submittedName>
</protein>
<dbReference type="Proteomes" id="UP000294513">
    <property type="component" value="Unassembled WGS sequence"/>
</dbReference>
<reference evidence="1 2" key="1">
    <citation type="submission" date="2019-03" db="EMBL/GenBank/DDBJ databases">
        <title>Draft genome sequences of novel Actinobacteria.</title>
        <authorList>
            <person name="Sahin N."/>
            <person name="Ay H."/>
            <person name="Saygin H."/>
        </authorList>
    </citation>
    <scope>NUCLEOTIDE SEQUENCE [LARGE SCALE GENOMIC DNA]</scope>
    <source>
        <strain evidence="1 2">H3C3</strain>
    </source>
</reference>
<dbReference type="RefSeq" id="WP_131889320.1">
    <property type="nucleotide sequence ID" value="NZ_SMKU01000008.1"/>
</dbReference>
<organism evidence="1 2">
    <name type="scientific">Actinomadura rubrisoli</name>
    <dbReference type="NCBI Taxonomy" id="2530368"/>
    <lineage>
        <taxon>Bacteria</taxon>
        <taxon>Bacillati</taxon>
        <taxon>Actinomycetota</taxon>
        <taxon>Actinomycetes</taxon>
        <taxon>Streptosporangiales</taxon>
        <taxon>Thermomonosporaceae</taxon>
        <taxon>Actinomadura</taxon>
    </lineage>
</organism>
<dbReference type="Pfam" id="PF19450">
    <property type="entry name" value="DUF5988"/>
    <property type="match status" value="1"/>
</dbReference>
<evidence type="ECO:0000313" key="1">
    <source>
        <dbReference type="EMBL" id="TDD96066.1"/>
    </source>
</evidence>
<gene>
    <name evidence="1" type="ORF">E1298_03735</name>
</gene>
<comment type="caution">
    <text evidence="1">The sequence shown here is derived from an EMBL/GenBank/DDBJ whole genome shotgun (WGS) entry which is preliminary data.</text>
</comment>
<keyword evidence="2" id="KW-1185">Reference proteome</keyword>
<evidence type="ECO:0000313" key="2">
    <source>
        <dbReference type="Proteomes" id="UP000294513"/>
    </source>
</evidence>
<accession>A0A4R5CBD0</accession>
<dbReference type="EMBL" id="SMKU01000008">
    <property type="protein sequence ID" value="TDD96066.1"/>
    <property type="molecule type" value="Genomic_DNA"/>
</dbReference>
<name>A0A4R5CBD0_9ACTN</name>
<sequence length="68" mass="7641">MDTSLKAFLEGGPADLPDRIVGITPPGVELRLPFRGGYEHFQATARHRDTPHGRLPVYRWSRRSATPD</sequence>
<dbReference type="InterPro" id="IPR046030">
    <property type="entry name" value="DUF5988"/>
</dbReference>